<organism evidence="13 14">
    <name type="scientific">Rhodamnia argentea</name>
    <dbReference type="NCBI Taxonomy" id="178133"/>
    <lineage>
        <taxon>Eukaryota</taxon>
        <taxon>Viridiplantae</taxon>
        <taxon>Streptophyta</taxon>
        <taxon>Embryophyta</taxon>
        <taxon>Tracheophyta</taxon>
        <taxon>Spermatophyta</taxon>
        <taxon>Magnoliopsida</taxon>
        <taxon>eudicotyledons</taxon>
        <taxon>Gunneridae</taxon>
        <taxon>Pentapetalae</taxon>
        <taxon>rosids</taxon>
        <taxon>malvids</taxon>
        <taxon>Myrtales</taxon>
        <taxon>Myrtaceae</taxon>
        <taxon>Myrtoideae</taxon>
        <taxon>Myrteae</taxon>
        <taxon>Australasian group</taxon>
        <taxon>Rhodamnia</taxon>
    </lineage>
</organism>
<dbReference type="InterPro" id="IPR046956">
    <property type="entry name" value="RLP23-like"/>
</dbReference>
<reference evidence="14" key="1">
    <citation type="submission" date="2025-08" db="UniProtKB">
        <authorList>
            <consortium name="RefSeq"/>
        </authorList>
    </citation>
    <scope>IDENTIFICATION</scope>
    <source>
        <tissue evidence="14">Leaf</tissue>
    </source>
</reference>
<feature type="domain" description="Leucine-rich repeat-containing N-terminal plant-type" evidence="12">
    <location>
        <begin position="43"/>
        <end position="81"/>
    </location>
</feature>
<dbReference type="Pfam" id="PF13855">
    <property type="entry name" value="LRR_8"/>
    <property type="match status" value="1"/>
</dbReference>
<keyword evidence="6" id="KW-0732">Signal</keyword>
<keyword evidence="10" id="KW-0675">Receptor</keyword>
<gene>
    <name evidence="14" type="primary">LOC115749289</name>
</gene>
<dbReference type="InterPro" id="IPR013210">
    <property type="entry name" value="LRR_N_plant-typ"/>
</dbReference>
<evidence type="ECO:0000256" key="10">
    <source>
        <dbReference type="ARBA" id="ARBA00023170"/>
    </source>
</evidence>
<keyword evidence="3" id="KW-1003">Cell membrane</keyword>
<dbReference type="PANTHER" id="PTHR48061:SF2">
    <property type="entry name" value="RECEPTOR LIKE PROTEIN 30-LIKE"/>
    <property type="match status" value="1"/>
</dbReference>
<evidence type="ECO:0000256" key="9">
    <source>
        <dbReference type="ARBA" id="ARBA00023136"/>
    </source>
</evidence>
<protein>
    <submittedName>
        <fullName evidence="14">Receptor-like protein 7 isoform X1</fullName>
    </submittedName>
</protein>
<evidence type="ECO:0000256" key="8">
    <source>
        <dbReference type="ARBA" id="ARBA00022989"/>
    </source>
</evidence>
<evidence type="ECO:0000313" key="13">
    <source>
        <dbReference type="Proteomes" id="UP000827889"/>
    </source>
</evidence>
<evidence type="ECO:0000256" key="6">
    <source>
        <dbReference type="ARBA" id="ARBA00022729"/>
    </source>
</evidence>
<keyword evidence="9" id="KW-0472">Membrane</keyword>
<dbReference type="Pfam" id="PF00560">
    <property type="entry name" value="LRR_1"/>
    <property type="match status" value="10"/>
</dbReference>
<dbReference type="InterPro" id="IPR003591">
    <property type="entry name" value="Leu-rich_rpt_typical-subtyp"/>
</dbReference>
<evidence type="ECO:0000256" key="4">
    <source>
        <dbReference type="ARBA" id="ARBA00022614"/>
    </source>
</evidence>
<evidence type="ECO:0000259" key="12">
    <source>
        <dbReference type="Pfam" id="PF08263"/>
    </source>
</evidence>
<evidence type="ECO:0000256" key="2">
    <source>
        <dbReference type="ARBA" id="ARBA00009592"/>
    </source>
</evidence>
<evidence type="ECO:0000256" key="1">
    <source>
        <dbReference type="ARBA" id="ARBA00004251"/>
    </source>
</evidence>
<evidence type="ECO:0000256" key="5">
    <source>
        <dbReference type="ARBA" id="ARBA00022692"/>
    </source>
</evidence>
<dbReference type="PANTHER" id="PTHR48061">
    <property type="entry name" value="LEUCINE-RICH REPEAT RECEPTOR PROTEIN KINASE EMS1-LIKE-RELATED"/>
    <property type="match status" value="1"/>
</dbReference>
<keyword evidence="11" id="KW-0325">Glycoprotein</keyword>
<evidence type="ECO:0000256" key="7">
    <source>
        <dbReference type="ARBA" id="ARBA00022737"/>
    </source>
</evidence>
<dbReference type="Proteomes" id="UP000827889">
    <property type="component" value="Chromosome 10"/>
</dbReference>
<dbReference type="SUPFAM" id="SSF52058">
    <property type="entry name" value="L domain-like"/>
    <property type="match status" value="2"/>
</dbReference>
<evidence type="ECO:0000256" key="11">
    <source>
        <dbReference type="ARBA" id="ARBA00023180"/>
    </source>
</evidence>
<comment type="similarity">
    <text evidence="2">Belongs to the RLP family.</text>
</comment>
<evidence type="ECO:0000313" key="14">
    <source>
        <dbReference type="RefSeq" id="XP_048127718.1"/>
    </source>
</evidence>
<evidence type="ECO:0000256" key="3">
    <source>
        <dbReference type="ARBA" id="ARBA00022475"/>
    </source>
</evidence>
<dbReference type="Pfam" id="PF08263">
    <property type="entry name" value="LRRNT_2"/>
    <property type="match status" value="1"/>
</dbReference>
<keyword evidence="7" id="KW-0677">Repeat</keyword>
<comment type="subcellular location">
    <subcellularLocation>
        <location evidence="1">Cell membrane</location>
        <topology evidence="1">Single-pass type I membrane protein</topology>
    </subcellularLocation>
</comment>
<accession>A0ABM3GTP1</accession>
<name>A0ABM3GTP1_9MYRT</name>
<sequence length="1204" mass="132222">MCYTHKICLEQMRIWLLLWLVLILAHTNTFSIGTALVSGQCLGDQKSLLLELKNSLNFSASLSTKLIEWNPSNDSWDGVTCEGGQVTGLDLSSESITGVLDDSSSLFRLNHLQRLNLAYNSFQSSEIPSGFGNLTDLVYLNLSNAGFVGQVPIGISRLTRLVTLDVSLLYFPGLTSLKLENPNLKMLVANLSELRELYLDGVNVSATGNELCNALSSSLPKLQVLSMVNCYLSGPIESCSSLMNLRSLSVIKLGNNNLSSTVPEFFSHFHNLTTLHLSSCGLQGEFPQKIFQVQTLRTLDLSVNKLLQGSLPGFPENGSLQRLVLSFTNISGRLPESIANLRSLSRIELVNCSFHGNIPSSFTNLSQLTYLDFSFNNFTGSIPSLSKSENLTRIDLSHNNLTGQIDSMQWEYLLSLLILDLRFNLLEGNIPSSLFTLPSIQKLLLSNNRFSGQVKGSFNATSHMLNTLDLSNNNIGGELPVFIWELRGLKYLSLSSSNFSGSFHINLVQQLRNLSYLDLSYNRFSINATNTASQASSFPDLATLKLSSCQLRTLPEFLAEQHRLVSLDLSDNQIQGELPKWIWELQNLLYLNLSSNLLDDIDTLSHNLTSTLSVLDLHKNRLRGQTLPLPPFATHMDFSSNNFTLVILPAIGTSLSVAIFFSLSNNNIQGFIPKSICEAEYLQVLDLSHNNLSGNIPDCLVMGPLKVLNLRNNALDGSIIPKSICKAEYLEVLDLSHNNLTGNIPDCLMMESLKVLNLRNNALDGSIINFPGTCGLKTLDLSGNRLQGKLPKSLANCTAMEVLDIGNNQIDDVFPCQLKSIASLQVLVLRSNKFHGGVGCPGTAGTWKMLQIVDISSNNFSGKVPAQCLASWEAMKANVNFNHIQYPFLRLTGLYYQDTVSVTIKGLQVELVKILTLFTSIDFSCNNLDGPIPETLGDLKALYVLNLSNNGFSGPIPPSLGNLQQLESLDLSRNDLSGTIPTQLSDLNFLSALNLSYNKLVGIIPAVKQFLTFSTSSFEGNSGLCGLHLETKCPNNNSGLCGPQLGIKCSNTNSSEHGKNDSDGWGSINFQFILVGLGFGAGAAVVVAPLTFWKTGQEWYDDQVDKLLEVVLPKMGFTYTRHHDDNSEGDEAFETSSTAILCSYSDYEFDEEEENEEEESWGRYCVFCSKLDLSVKKVIHDPKCTCYDSPPMSSSSSYSSSSSA</sequence>
<keyword evidence="13" id="KW-1185">Reference proteome</keyword>
<dbReference type="InterPro" id="IPR001611">
    <property type="entry name" value="Leu-rich_rpt"/>
</dbReference>
<dbReference type="InterPro" id="IPR032675">
    <property type="entry name" value="LRR_dom_sf"/>
</dbReference>
<keyword evidence="5" id="KW-0812">Transmembrane</keyword>
<keyword evidence="8" id="KW-1133">Transmembrane helix</keyword>
<dbReference type="Gene3D" id="3.80.10.10">
    <property type="entry name" value="Ribonuclease Inhibitor"/>
    <property type="match status" value="5"/>
</dbReference>
<dbReference type="SUPFAM" id="SSF52047">
    <property type="entry name" value="RNI-like"/>
    <property type="match status" value="1"/>
</dbReference>
<dbReference type="PROSITE" id="PS51450">
    <property type="entry name" value="LRR"/>
    <property type="match status" value="1"/>
</dbReference>
<keyword evidence="4" id="KW-0433">Leucine-rich repeat</keyword>
<dbReference type="PRINTS" id="PR00019">
    <property type="entry name" value="LEURICHRPT"/>
</dbReference>
<dbReference type="GeneID" id="115749289"/>
<dbReference type="RefSeq" id="XP_048127718.1">
    <property type="nucleotide sequence ID" value="XM_048271761.1"/>
</dbReference>
<dbReference type="SMART" id="SM00369">
    <property type="entry name" value="LRR_TYP"/>
    <property type="match status" value="12"/>
</dbReference>
<proteinExistence type="inferred from homology"/>